<feature type="transmembrane region" description="Helical" evidence="3">
    <location>
        <begin position="6"/>
        <end position="24"/>
    </location>
</feature>
<dbReference type="GO" id="GO:0005886">
    <property type="term" value="C:plasma membrane"/>
    <property type="evidence" value="ECO:0007669"/>
    <property type="project" value="TreeGrafter"/>
</dbReference>
<dbReference type="EMBL" id="FNAV01000002">
    <property type="protein sequence ID" value="SDE31632.1"/>
    <property type="molecule type" value="Genomic_DNA"/>
</dbReference>
<dbReference type="GO" id="GO:0030313">
    <property type="term" value="C:cell envelope"/>
    <property type="evidence" value="ECO:0007669"/>
    <property type="project" value="UniProtKB-SubCell"/>
</dbReference>
<keyword evidence="3" id="KW-0472">Membrane</keyword>
<dbReference type="AlphaFoldDB" id="A0A1G7BXA1"/>
<organism evidence="4 5">
    <name type="scientific">Salipiger thiooxidans</name>
    <dbReference type="NCBI Taxonomy" id="282683"/>
    <lineage>
        <taxon>Bacteria</taxon>
        <taxon>Pseudomonadati</taxon>
        <taxon>Pseudomonadota</taxon>
        <taxon>Alphaproteobacteria</taxon>
        <taxon>Rhodobacterales</taxon>
        <taxon>Roseobacteraceae</taxon>
        <taxon>Salipiger</taxon>
    </lineage>
</organism>
<sequence>MTVFWIIAGATALLVAALLVAALLRGRRETGPAEAWDLQVYRDQLREIERDAARGAIAPDEAERLKTEVSRRILAADAKMHGGKPAAPRASGPAMVMGALIVLVLLGGGMGLYWQLGAPGYGDLTLQHRIAAARELRANRPSQAEAEAQLPATAPVDAPEDYLALVTRLREAVRTRPDDIQGHVLLARSEAALGNYAAAYDAQRRLIELKGESATAGDYADLADMLVLAAGGYVSPEAETVLDEVMARDPQNGVGRYYGGLMMAQTGRPDTAFRLWDRLLRNSPADAPWVAPIRAQIGDVALAAGVNDYQLPDAAPAQTQPPALAGPTAGDVEAASELSGTDRQQMIEGMVDRLGERLATQGGSPEEWSQLLGALGVLGRTDQAAEIWREAQTIFAGNPQALDTVRQGAARAGVAE</sequence>
<gene>
    <name evidence="4" type="ORF">SAMN04488105_102438</name>
</gene>
<evidence type="ECO:0000256" key="2">
    <source>
        <dbReference type="ARBA" id="ARBA00022748"/>
    </source>
</evidence>
<comment type="subcellular location">
    <subcellularLocation>
        <location evidence="1">Cell envelope</location>
    </subcellularLocation>
</comment>
<evidence type="ECO:0000256" key="1">
    <source>
        <dbReference type="ARBA" id="ARBA00004196"/>
    </source>
</evidence>
<dbReference type="InterPro" id="IPR051263">
    <property type="entry name" value="C-type_cytochrome_biogenesis"/>
</dbReference>
<evidence type="ECO:0000313" key="5">
    <source>
        <dbReference type="Proteomes" id="UP000198994"/>
    </source>
</evidence>
<dbReference type="PANTHER" id="PTHR47870">
    <property type="entry name" value="CYTOCHROME C-TYPE BIOGENESIS PROTEIN CCMH"/>
    <property type="match status" value="1"/>
</dbReference>
<dbReference type="OrthoDB" id="9815847at2"/>
<accession>A0A1G7BXA1</accession>
<evidence type="ECO:0000313" key="4">
    <source>
        <dbReference type="EMBL" id="SDE31632.1"/>
    </source>
</evidence>
<keyword evidence="3" id="KW-0812">Transmembrane</keyword>
<reference evidence="5" key="1">
    <citation type="submission" date="2016-10" db="EMBL/GenBank/DDBJ databases">
        <authorList>
            <person name="Varghese N."/>
            <person name="Submissions S."/>
        </authorList>
    </citation>
    <scope>NUCLEOTIDE SEQUENCE [LARGE SCALE GENOMIC DNA]</scope>
    <source>
        <strain evidence="5">DSM 10146</strain>
    </source>
</reference>
<keyword evidence="2" id="KW-0201">Cytochrome c-type biogenesis</keyword>
<dbReference type="Gene3D" id="1.25.40.10">
    <property type="entry name" value="Tetratricopeptide repeat domain"/>
    <property type="match status" value="1"/>
</dbReference>
<dbReference type="InterPro" id="IPR011990">
    <property type="entry name" value="TPR-like_helical_dom_sf"/>
</dbReference>
<dbReference type="Proteomes" id="UP000198994">
    <property type="component" value="Unassembled WGS sequence"/>
</dbReference>
<feature type="transmembrane region" description="Helical" evidence="3">
    <location>
        <begin position="94"/>
        <end position="114"/>
    </location>
</feature>
<dbReference type="InterPro" id="IPR017560">
    <property type="entry name" value="Cyt_c_biogenesis_CcmI"/>
</dbReference>
<proteinExistence type="predicted"/>
<dbReference type="RefSeq" id="WP_089955807.1">
    <property type="nucleotide sequence ID" value="NZ_FNAV01000002.1"/>
</dbReference>
<evidence type="ECO:0000256" key="3">
    <source>
        <dbReference type="SAM" id="Phobius"/>
    </source>
</evidence>
<dbReference type="GO" id="GO:0017004">
    <property type="term" value="P:cytochrome complex assembly"/>
    <property type="evidence" value="ECO:0007669"/>
    <property type="project" value="UniProtKB-KW"/>
</dbReference>
<dbReference type="NCBIfam" id="TIGR03142">
    <property type="entry name" value="cytochro_ccmI"/>
    <property type="match status" value="1"/>
</dbReference>
<dbReference type="SUPFAM" id="SSF48452">
    <property type="entry name" value="TPR-like"/>
    <property type="match status" value="1"/>
</dbReference>
<dbReference type="STRING" id="282683.SAMN04488105_102438"/>
<keyword evidence="5" id="KW-1185">Reference proteome</keyword>
<name>A0A1G7BXA1_9RHOB</name>
<protein>
    <submittedName>
        <fullName evidence="4">Cytochrome c-type biogenesis protein CcmH</fullName>
    </submittedName>
</protein>
<dbReference type="PANTHER" id="PTHR47870:SF1">
    <property type="entry name" value="CYTOCHROME C-TYPE BIOGENESIS PROTEIN CCMH"/>
    <property type="match status" value="1"/>
</dbReference>
<keyword evidence="3" id="KW-1133">Transmembrane helix</keyword>